<dbReference type="Proteomes" id="UP001165586">
    <property type="component" value="Unassembled WGS sequence"/>
</dbReference>
<proteinExistence type="inferred from homology"/>
<organism evidence="4 5">
    <name type="scientific">Herbiconiux daphne</name>
    <dbReference type="NCBI Taxonomy" id="2970914"/>
    <lineage>
        <taxon>Bacteria</taxon>
        <taxon>Bacillati</taxon>
        <taxon>Actinomycetota</taxon>
        <taxon>Actinomycetes</taxon>
        <taxon>Micrococcales</taxon>
        <taxon>Microbacteriaceae</taxon>
        <taxon>Herbiconiux</taxon>
    </lineage>
</organism>
<evidence type="ECO:0000256" key="2">
    <source>
        <dbReference type="ARBA" id="ARBA00022679"/>
    </source>
</evidence>
<evidence type="ECO:0000259" key="3">
    <source>
        <dbReference type="Pfam" id="PF01648"/>
    </source>
</evidence>
<dbReference type="InterPro" id="IPR050559">
    <property type="entry name" value="P-Pant_transferase_sf"/>
</dbReference>
<dbReference type="EMBL" id="JANLCJ010000007">
    <property type="protein sequence ID" value="MCS5735606.1"/>
    <property type="molecule type" value="Genomic_DNA"/>
</dbReference>
<dbReference type="Pfam" id="PF01648">
    <property type="entry name" value="ACPS"/>
    <property type="match status" value="1"/>
</dbReference>
<dbReference type="RefSeq" id="WP_259540548.1">
    <property type="nucleotide sequence ID" value="NZ_JANLCJ010000007.1"/>
</dbReference>
<dbReference type="InterPro" id="IPR037143">
    <property type="entry name" value="4-PPantetheinyl_Trfase_dom_sf"/>
</dbReference>
<evidence type="ECO:0000256" key="1">
    <source>
        <dbReference type="ARBA" id="ARBA00010990"/>
    </source>
</evidence>
<dbReference type="SUPFAM" id="SSF56214">
    <property type="entry name" value="4'-phosphopantetheinyl transferase"/>
    <property type="match status" value="1"/>
</dbReference>
<evidence type="ECO:0000313" key="4">
    <source>
        <dbReference type="EMBL" id="MCS5735606.1"/>
    </source>
</evidence>
<sequence>MIEAATDPEGGTRDGCALIGSVEVFWRFGHAPSPSTTRADVSRTAHRWLARLVADRDVFAWRGLERSGPWSKPQPVGAPDADVSISHTGPVILVAACRGARVGADIEPATSTAFDSASLTRRMCTPHEEEVAATLQGDARRRYLATVWTAKEAVVKAQGAGPGRPGPRRDFRTMVLDLPDPTALFSAAAAPAAGPAHPAAAAEPPFEAHLAILDENAQPLLHRLTF</sequence>
<accession>A0ABT2H6P0</accession>
<dbReference type="PANTHER" id="PTHR12215">
    <property type="entry name" value="PHOSPHOPANTETHEINE TRANSFERASE"/>
    <property type="match status" value="1"/>
</dbReference>
<name>A0ABT2H6P0_9MICO</name>
<dbReference type="InterPro" id="IPR008278">
    <property type="entry name" value="4-PPantetheinyl_Trfase_dom"/>
</dbReference>
<dbReference type="GO" id="GO:0016740">
    <property type="term" value="F:transferase activity"/>
    <property type="evidence" value="ECO:0007669"/>
    <property type="project" value="UniProtKB-KW"/>
</dbReference>
<reference evidence="4" key="1">
    <citation type="submission" date="2022-08" db="EMBL/GenBank/DDBJ databases">
        <authorList>
            <person name="Deng Y."/>
            <person name="Han X.-F."/>
            <person name="Zhang Y.-Q."/>
        </authorList>
    </citation>
    <scope>NUCLEOTIDE SEQUENCE</scope>
    <source>
        <strain evidence="4">CPCC 203386</strain>
    </source>
</reference>
<keyword evidence="2 4" id="KW-0808">Transferase</keyword>
<dbReference type="Gene3D" id="3.90.470.20">
    <property type="entry name" value="4'-phosphopantetheinyl transferase domain"/>
    <property type="match status" value="1"/>
</dbReference>
<protein>
    <submittedName>
        <fullName evidence="4">4'-phosphopantetheinyl transferase superfamily protein</fullName>
    </submittedName>
</protein>
<comment type="similarity">
    <text evidence="1">Belongs to the P-Pant transferase superfamily. Gsp/Sfp/HetI/AcpT family.</text>
</comment>
<feature type="domain" description="4'-phosphopantetheinyl transferase" evidence="3">
    <location>
        <begin position="101"/>
        <end position="178"/>
    </location>
</feature>
<comment type="caution">
    <text evidence="4">The sequence shown here is derived from an EMBL/GenBank/DDBJ whole genome shotgun (WGS) entry which is preliminary data.</text>
</comment>
<evidence type="ECO:0000313" key="5">
    <source>
        <dbReference type="Proteomes" id="UP001165586"/>
    </source>
</evidence>
<gene>
    <name evidence="4" type="ORF">N1032_17825</name>
</gene>
<keyword evidence="5" id="KW-1185">Reference proteome</keyword>
<dbReference type="PANTHER" id="PTHR12215:SF15">
    <property type="entry name" value="4'-PHOSPHOPANTETHEINYL TRANSFERASE SUPERFAMILY-RELATED"/>
    <property type="match status" value="1"/>
</dbReference>